<dbReference type="Proteomes" id="UP001187192">
    <property type="component" value="Unassembled WGS sequence"/>
</dbReference>
<organism evidence="2 3">
    <name type="scientific">Ficus carica</name>
    <name type="common">Common fig</name>
    <dbReference type="NCBI Taxonomy" id="3494"/>
    <lineage>
        <taxon>Eukaryota</taxon>
        <taxon>Viridiplantae</taxon>
        <taxon>Streptophyta</taxon>
        <taxon>Embryophyta</taxon>
        <taxon>Tracheophyta</taxon>
        <taxon>Spermatophyta</taxon>
        <taxon>Magnoliopsida</taxon>
        <taxon>eudicotyledons</taxon>
        <taxon>Gunneridae</taxon>
        <taxon>Pentapetalae</taxon>
        <taxon>rosids</taxon>
        <taxon>fabids</taxon>
        <taxon>Rosales</taxon>
        <taxon>Moraceae</taxon>
        <taxon>Ficeae</taxon>
        <taxon>Ficus</taxon>
    </lineage>
</organism>
<dbReference type="AlphaFoldDB" id="A0AA87Z438"/>
<evidence type="ECO:0000313" key="2">
    <source>
        <dbReference type="EMBL" id="GMN21301.1"/>
    </source>
</evidence>
<evidence type="ECO:0000313" key="1">
    <source>
        <dbReference type="EMBL" id="GMN21290.1"/>
    </source>
</evidence>
<dbReference type="EMBL" id="BTGU01009116">
    <property type="protein sequence ID" value="GMN21301.1"/>
    <property type="molecule type" value="Genomic_DNA"/>
</dbReference>
<dbReference type="EMBL" id="BTGU01009115">
    <property type="protein sequence ID" value="GMN21290.1"/>
    <property type="molecule type" value="Genomic_DNA"/>
</dbReference>
<evidence type="ECO:0000313" key="3">
    <source>
        <dbReference type="Proteomes" id="UP001187192"/>
    </source>
</evidence>
<comment type="caution">
    <text evidence="2">The sequence shown here is derived from an EMBL/GenBank/DDBJ whole genome shotgun (WGS) entry which is preliminary data.</text>
</comment>
<sequence length="126" mass="14174">MAPAPEGAPANFCINIYTVFREDQDHDPNMKVPISIFNVPKSLTASKPDAYVPRLVGWDLALTCDQSFNICRSTSLLRAVSPISVLNGYPPYKALRHLLHHLVALIVSPEKNPEEEQLEERFIEDM</sequence>
<proteinExistence type="predicted"/>
<gene>
    <name evidence="1" type="ORF">TIFTF001_051095</name>
    <name evidence="2" type="ORF">TIFTF001_051097</name>
</gene>
<reference evidence="2" key="1">
    <citation type="submission" date="2023-07" db="EMBL/GenBank/DDBJ databases">
        <title>draft genome sequence of fig (Ficus carica).</title>
        <authorList>
            <person name="Takahashi T."/>
            <person name="Nishimura K."/>
        </authorList>
    </citation>
    <scope>NUCLEOTIDE SEQUENCE</scope>
</reference>
<keyword evidence="3" id="KW-1185">Reference proteome</keyword>
<name>A0AA87Z438_FICCA</name>
<accession>A0AA87Z438</accession>
<protein>
    <submittedName>
        <fullName evidence="2">Uncharacterized protein</fullName>
    </submittedName>
</protein>